<reference evidence="1 2" key="1">
    <citation type="journal article" date="2018" name="BMC Genomics">
        <title>The genome of Naegleria lovaniensis, the basis for a comparative approach to unravel pathogenicity factors of the human pathogenic amoeba N. fowleri.</title>
        <authorList>
            <person name="Liechti N."/>
            <person name="Schurch N."/>
            <person name="Bruggmann R."/>
            <person name="Wittwer M."/>
        </authorList>
    </citation>
    <scope>NUCLEOTIDE SEQUENCE [LARGE SCALE GENOMIC DNA]</scope>
    <source>
        <strain evidence="1 2">ATCC 30569</strain>
    </source>
</reference>
<dbReference type="GeneID" id="68097437"/>
<dbReference type="EMBL" id="PYSW02000022">
    <property type="protein sequence ID" value="KAG2383015.1"/>
    <property type="molecule type" value="Genomic_DNA"/>
</dbReference>
<proteinExistence type="predicted"/>
<evidence type="ECO:0000313" key="2">
    <source>
        <dbReference type="Proteomes" id="UP000816034"/>
    </source>
</evidence>
<dbReference type="AlphaFoldDB" id="A0AA88KKX7"/>
<dbReference type="SUPFAM" id="SSF53613">
    <property type="entry name" value="Ribokinase-like"/>
    <property type="match status" value="1"/>
</dbReference>
<organism evidence="1 2">
    <name type="scientific">Naegleria lovaniensis</name>
    <name type="common">Amoeba</name>
    <dbReference type="NCBI Taxonomy" id="51637"/>
    <lineage>
        <taxon>Eukaryota</taxon>
        <taxon>Discoba</taxon>
        <taxon>Heterolobosea</taxon>
        <taxon>Tetramitia</taxon>
        <taxon>Eutetramitia</taxon>
        <taxon>Vahlkampfiidae</taxon>
        <taxon>Naegleria</taxon>
    </lineage>
</organism>
<accession>A0AA88KKX7</accession>
<gene>
    <name evidence="1" type="ORF">C9374_004982</name>
</gene>
<name>A0AA88KKX7_NAELO</name>
<dbReference type="RefSeq" id="XP_044548694.1">
    <property type="nucleotide sequence ID" value="XM_044694681.1"/>
</dbReference>
<comment type="caution">
    <text evidence="1">The sequence shown here is derived from an EMBL/GenBank/DDBJ whole genome shotgun (WGS) entry which is preliminary data.</text>
</comment>
<protein>
    <recommendedName>
        <fullName evidence="3">Carbohydrate kinase PfkB domain-containing protein</fullName>
    </recommendedName>
</protein>
<evidence type="ECO:0008006" key="3">
    <source>
        <dbReference type="Google" id="ProtNLM"/>
    </source>
</evidence>
<dbReference type="InterPro" id="IPR029056">
    <property type="entry name" value="Ribokinase-like"/>
</dbReference>
<keyword evidence="2" id="KW-1185">Reference proteome</keyword>
<evidence type="ECO:0000313" key="1">
    <source>
        <dbReference type="EMBL" id="KAG2383015.1"/>
    </source>
</evidence>
<sequence length="520" mass="59413">MLPSNSPPTAQQASMLSENLIMKEKNILFIGNITQDTVITYSEKISNNPTTLQLPENDHTPNNDDPIIDYSRFEKVQSQSLGGSVMFGCLAFQHYMKEAEPTLPISHCSHHYDPIVHHHQDGCLNGHHDTTTTLKFQPRIFTKIGKRDVRKLLRFFENRTLDPYPSDEEEEGLLDVNTPQHVQKEQPDICVVKKLRGLKMFENVVVVDHYHQHQQDHSEPLVTAIEESKLTQYELCYPPPLENGMPNQRTLVCRDRGSIFQTEDIHFILKDQQLRQGHLEALFFVPVAAEFDHHFVKHFSEQVIQHYGQSPVIVCTDIQGYLRKIESGGKVSHNSFEYLQQVLRILSSVISIIKLDHEEAKKCIESSEKLTPEQCALILQEQYGFPIVNVTMGGGGSVCACKGSEITFHSKLTESKEVKSEKQLHASIVKYFPAYKPRRVRDETGAGDTFLSCFVAELLVTKHSKYKDQPRLDSFTLSYEEIFHCVKMASSSTSFRVEERGLNGFASRKQAYHRVCENKH</sequence>
<dbReference type="Proteomes" id="UP000816034">
    <property type="component" value="Unassembled WGS sequence"/>
</dbReference>
<dbReference type="Gene3D" id="3.40.1190.20">
    <property type="match status" value="2"/>
</dbReference>